<dbReference type="InterPro" id="IPR036397">
    <property type="entry name" value="RNaseH_sf"/>
</dbReference>
<feature type="region of interest" description="Disordered" evidence="2">
    <location>
        <begin position="41"/>
        <end position="62"/>
    </location>
</feature>
<dbReference type="GO" id="GO:0000175">
    <property type="term" value="F:3'-5'-RNA exonuclease activity"/>
    <property type="evidence" value="ECO:0007669"/>
    <property type="project" value="TreeGrafter"/>
</dbReference>
<dbReference type="GO" id="GO:0005634">
    <property type="term" value="C:nucleus"/>
    <property type="evidence" value="ECO:0007669"/>
    <property type="project" value="TreeGrafter"/>
</dbReference>
<dbReference type="Proteomes" id="UP001187682">
    <property type="component" value="Unassembled WGS sequence"/>
</dbReference>
<dbReference type="GO" id="GO:1990431">
    <property type="term" value="P:priRNA 3'-end processing"/>
    <property type="evidence" value="ECO:0007669"/>
    <property type="project" value="TreeGrafter"/>
</dbReference>
<sequence>MEVTPGNFEALFPRIIDAYTRCYFIAIDCEFSGVRCPSKDIQTAPGGGSNSASSKAEANREESEKRISRAALVREKAYIKLKSAAQMYTVLQLGVTFAWLENGDRIGRAVERDIAVKSSSVQFLQSAKFNFYTLLREGLRYVTHAEEKKIRESISAPPKKGSQDNYGEEKAEEEEEEDYRIQAAISDRLANDGIKTEERLKLFPLDGKPMARSWISRVHSVTRVRFDDCVSWKGPREGCIVIKHVDRAVEEERHAERVRRMSASIRKAIGLRNVLDLILGNDLSGQVIPEEFAEAQITAAEHDDDWGPRSEAEKDRKLEAAINTLNEKLELLLTPRSPPILVGHNLAWDVAFLTEAFLHPLPDGLEEFVRTVDGMFPRLLDTRVLAANHSDDFRDFDLSAIHAALIAEGEQPRCYWAPGMGYRSESAHDAGCDSLITASVFLKMGQKLVGERGESRDQQILNQALIIREIADWGSSIWDRFRGKFVVQGHMVRD</sequence>
<feature type="region of interest" description="Disordered" evidence="2">
    <location>
        <begin position="150"/>
        <end position="174"/>
    </location>
</feature>
<evidence type="ECO:0000313" key="3">
    <source>
        <dbReference type="EMBL" id="SPO01020.1"/>
    </source>
</evidence>
<dbReference type="Gene3D" id="3.30.420.10">
    <property type="entry name" value="Ribonuclease H-like superfamily/Ribonuclease H"/>
    <property type="match status" value="2"/>
</dbReference>
<accession>A0AAE8STY0</accession>
<evidence type="ECO:0008006" key="5">
    <source>
        <dbReference type="Google" id="ProtNLM"/>
    </source>
</evidence>
<dbReference type="SUPFAM" id="SSF53098">
    <property type="entry name" value="Ribonuclease H-like"/>
    <property type="match status" value="1"/>
</dbReference>
<comment type="caution">
    <text evidence="3">The sequence shown here is derived from an EMBL/GenBank/DDBJ whole genome shotgun (WGS) entry which is preliminary data.</text>
</comment>
<dbReference type="GO" id="GO:0003723">
    <property type="term" value="F:RNA binding"/>
    <property type="evidence" value="ECO:0007669"/>
    <property type="project" value="TreeGrafter"/>
</dbReference>
<evidence type="ECO:0000256" key="1">
    <source>
        <dbReference type="ARBA" id="ARBA00008372"/>
    </source>
</evidence>
<keyword evidence="4" id="KW-1185">Reference proteome</keyword>
<gene>
    <name evidence="3" type="ORF">DNG_03768</name>
</gene>
<organism evidence="3 4">
    <name type="scientific">Cephalotrichum gorgonifer</name>
    <dbReference type="NCBI Taxonomy" id="2041049"/>
    <lineage>
        <taxon>Eukaryota</taxon>
        <taxon>Fungi</taxon>
        <taxon>Dikarya</taxon>
        <taxon>Ascomycota</taxon>
        <taxon>Pezizomycotina</taxon>
        <taxon>Sordariomycetes</taxon>
        <taxon>Hypocreomycetidae</taxon>
        <taxon>Microascales</taxon>
        <taxon>Microascaceae</taxon>
        <taxon>Cephalotrichum</taxon>
    </lineage>
</organism>
<dbReference type="PANTHER" id="PTHR15092">
    <property type="entry name" value="POLY A -SPECIFIC RIBONUCLEASE/TARGET OF EGR1, MEMBER 1"/>
    <property type="match status" value="1"/>
</dbReference>
<dbReference type="PANTHER" id="PTHR15092:SF22">
    <property type="entry name" value="POLY(A)-SPECIFIC RIBONUCLEASE PNLDC1"/>
    <property type="match status" value="1"/>
</dbReference>
<protein>
    <recommendedName>
        <fullName evidence="5">CAF1 domain-containing protein</fullName>
    </recommendedName>
</protein>
<dbReference type="InterPro" id="IPR006941">
    <property type="entry name" value="RNase_CAF1"/>
</dbReference>
<dbReference type="GO" id="GO:0000289">
    <property type="term" value="P:nuclear-transcribed mRNA poly(A) tail shortening"/>
    <property type="evidence" value="ECO:0007669"/>
    <property type="project" value="TreeGrafter"/>
</dbReference>
<dbReference type="InterPro" id="IPR012337">
    <property type="entry name" value="RNaseH-like_sf"/>
</dbReference>
<comment type="similarity">
    <text evidence="1">Belongs to the CAF1 family.</text>
</comment>
<name>A0AAE8STY0_9PEZI</name>
<evidence type="ECO:0000313" key="4">
    <source>
        <dbReference type="Proteomes" id="UP001187682"/>
    </source>
</evidence>
<evidence type="ECO:0000256" key="2">
    <source>
        <dbReference type="SAM" id="MobiDB-lite"/>
    </source>
</evidence>
<dbReference type="AlphaFoldDB" id="A0AAE8STY0"/>
<dbReference type="GO" id="GO:1990432">
    <property type="term" value="P:siRNA 3'-end processing"/>
    <property type="evidence" value="ECO:0007669"/>
    <property type="project" value="TreeGrafter"/>
</dbReference>
<reference evidence="3" key="1">
    <citation type="submission" date="2018-03" db="EMBL/GenBank/DDBJ databases">
        <authorList>
            <person name="Guldener U."/>
        </authorList>
    </citation>
    <scope>NUCLEOTIDE SEQUENCE</scope>
</reference>
<dbReference type="InterPro" id="IPR051181">
    <property type="entry name" value="CAF1_poly(A)_ribonucleases"/>
</dbReference>
<dbReference type="Pfam" id="PF04857">
    <property type="entry name" value="CAF1"/>
    <property type="match status" value="1"/>
</dbReference>
<proteinExistence type="inferred from homology"/>
<dbReference type="EMBL" id="ONZQ02000004">
    <property type="protein sequence ID" value="SPO01020.1"/>
    <property type="molecule type" value="Genomic_DNA"/>
</dbReference>